<sequence length="420" mass="44694">MRLLLLLLLTPSALFFQPPPSPRPPTSLSYDFSSRRSFDLLSLSTVSDRTKLQYDSTNQSEPLRMYLGLSLFPALLFQSQLAAALDVSPPLPFPAAPFLSLAPLAFFLQNASSRARQLRRIELEAAARSLPVAVPSIAGGAVLSSLGELDGRSRALVFRGDDLGPALARARVFRRRFRAAATIVVPVSGKAAATPDAGLWLASVPAAATEQWDDFAAELLANSSPSPFSWFGLNLLGRSFGSGTAPPSLLELFGRSLRPQAYLDLEEADAFDPGTPDERALLELHTSFYAALTSGSLPAMLDLWGSAPPSPRVSEVLADGGRADPWSRCLADGARPSSLSAGAFDCLVSPDGLSATTSNVEATDPLSPGQTLLAVQEWEKGEGGWEIRSHETVPWTCEAPANGMLRCDGRGCVALTRGNT</sequence>
<dbReference type="Gene3D" id="3.10.450.50">
    <property type="match status" value="1"/>
</dbReference>
<accession>A0ABQ6N5Y1</accession>
<comment type="caution">
    <text evidence="2">The sequence shown here is derived from an EMBL/GenBank/DDBJ whole genome shotgun (WGS) entry which is preliminary data.</text>
</comment>
<proteinExistence type="predicted"/>
<organism evidence="2 3">
    <name type="scientific">Tetraparma gracilis</name>
    <dbReference type="NCBI Taxonomy" id="2962635"/>
    <lineage>
        <taxon>Eukaryota</taxon>
        <taxon>Sar</taxon>
        <taxon>Stramenopiles</taxon>
        <taxon>Ochrophyta</taxon>
        <taxon>Bolidophyceae</taxon>
        <taxon>Parmales</taxon>
        <taxon>Triparmaceae</taxon>
        <taxon>Tetraparma</taxon>
    </lineage>
</organism>
<keyword evidence="1" id="KW-0732">Signal</keyword>
<name>A0ABQ6N5Y1_9STRA</name>
<protein>
    <submittedName>
        <fullName evidence="2">Uncharacterized protein</fullName>
    </submittedName>
</protein>
<dbReference type="SUPFAM" id="SSF54427">
    <property type="entry name" value="NTF2-like"/>
    <property type="match status" value="1"/>
</dbReference>
<feature type="signal peptide" evidence="1">
    <location>
        <begin position="1"/>
        <end position="15"/>
    </location>
</feature>
<evidence type="ECO:0000313" key="2">
    <source>
        <dbReference type="EMBL" id="GMI40564.1"/>
    </source>
</evidence>
<evidence type="ECO:0000256" key="1">
    <source>
        <dbReference type="SAM" id="SignalP"/>
    </source>
</evidence>
<dbReference type="InterPro" id="IPR032710">
    <property type="entry name" value="NTF2-like_dom_sf"/>
</dbReference>
<reference evidence="2 3" key="1">
    <citation type="journal article" date="2023" name="Commun. Biol.">
        <title>Genome analysis of Parmales, the sister group of diatoms, reveals the evolutionary specialization of diatoms from phago-mixotrophs to photoautotrophs.</title>
        <authorList>
            <person name="Ban H."/>
            <person name="Sato S."/>
            <person name="Yoshikawa S."/>
            <person name="Yamada K."/>
            <person name="Nakamura Y."/>
            <person name="Ichinomiya M."/>
            <person name="Sato N."/>
            <person name="Blanc-Mathieu R."/>
            <person name="Endo H."/>
            <person name="Kuwata A."/>
            <person name="Ogata H."/>
        </authorList>
    </citation>
    <scope>NUCLEOTIDE SEQUENCE [LARGE SCALE GENOMIC DNA]</scope>
</reference>
<evidence type="ECO:0000313" key="3">
    <source>
        <dbReference type="Proteomes" id="UP001165060"/>
    </source>
</evidence>
<dbReference type="Proteomes" id="UP001165060">
    <property type="component" value="Unassembled WGS sequence"/>
</dbReference>
<gene>
    <name evidence="2" type="ORF">TeGR_g13664</name>
</gene>
<keyword evidence="3" id="KW-1185">Reference proteome</keyword>
<dbReference type="EMBL" id="BRYB01000942">
    <property type="protein sequence ID" value="GMI40564.1"/>
    <property type="molecule type" value="Genomic_DNA"/>
</dbReference>
<feature type="chain" id="PRO_5046850843" evidence="1">
    <location>
        <begin position="16"/>
        <end position="420"/>
    </location>
</feature>